<dbReference type="EMBL" id="FNHF01000003">
    <property type="protein sequence ID" value="SDM57254.1"/>
    <property type="molecule type" value="Genomic_DNA"/>
</dbReference>
<accession>A0A1G9UC12</accession>
<proteinExistence type="inferred from homology"/>
<dbReference type="PANTHER" id="PTHR12598">
    <property type="entry name" value="COPPER HOMEOSTASIS PROTEIN CUTC"/>
    <property type="match status" value="1"/>
</dbReference>
<dbReference type="RefSeq" id="WP_342721603.1">
    <property type="nucleotide sequence ID" value="NZ_FNHF01000003.1"/>
</dbReference>
<sequence length="237" mass="25782">MKLLIEVIVQNAEEAKQAEYLGADRLELVSAISEGGLTPSYGTIKQVLQAVEIPVQVMIRPHSYNFYYSEADIAIILEDIKAVLSLGSNRIVFGGLTKDNAIDEKALSEVINLDSKLDITFHRAFDEVVSQEAAYHTLHHYKQQVKRILTSGGEVNCEAGKDNLKTLVNLSETNNGPAILPGSGLGQANIESIHSVVSASQYHFGKALRKGGSFAKGFDPEAFSRIKHSLGVDDTNV</sequence>
<dbReference type="AlphaFoldDB" id="A0A1G9UC12"/>
<reference evidence="4" key="1">
    <citation type="submission" date="2016-10" db="EMBL/GenBank/DDBJ databases">
        <authorList>
            <person name="Varghese N."/>
            <person name="Submissions S."/>
        </authorList>
    </citation>
    <scope>NUCLEOTIDE SEQUENCE [LARGE SCALE GENOMIC DNA]</scope>
    <source>
        <strain evidence="4">CGMCC 1.6199</strain>
    </source>
</reference>
<evidence type="ECO:0000256" key="2">
    <source>
        <dbReference type="HAMAP-Rule" id="MF_00795"/>
    </source>
</evidence>
<dbReference type="STRING" id="482461.SAMN05216244_2950"/>
<name>A0A1G9UC12_9BACI</name>
<dbReference type="Gene3D" id="3.20.20.380">
    <property type="entry name" value="Copper homeostasis (CutC) domain"/>
    <property type="match status" value="1"/>
</dbReference>
<evidence type="ECO:0000313" key="4">
    <source>
        <dbReference type="Proteomes" id="UP000182347"/>
    </source>
</evidence>
<comment type="similarity">
    <text evidence="1 2">Belongs to the CutC family.</text>
</comment>
<dbReference type="SUPFAM" id="SSF110395">
    <property type="entry name" value="CutC-like"/>
    <property type="match status" value="1"/>
</dbReference>
<dbReference type="PANTHER" id="PTHR12598:SF0">
    <property type="entry name" value="COPPER HOMEOSTASIS PROTEIN CUTC HOMOLOG"/>
    <property type="match status" value="1"/>
</dbReference>
<evidence type="ECO:0000313" key="3">
    <source>
        <dbReference type="EMBL" id="SDM57254.1"/>
    </source>
</evidence>
<dbReference type="InterPro" id="IPR005627">
    <property type="entry name" value="CutC-like"/>
</dbReference>
<organism evidence="3 4">
    <name type="scientific">Sediminibacillus halophilus</name>
    <dbReference type="NCBI Taxonomy" id="482461"/>
    <lineage>
        <taxon>Bacteria</taxon>
        <taxon>Bacillati</taxon>
        <taxon>Bacillota</taxon>
        <taxon>Bacilli</taxon>
        <taxon>Bacillales</taxon>
        <taxon>Bacillaceae</taxon>
        <taxon>Sediminibacillus</taxon>
    </lineage>
</organism>
<evidence type="ECO:0000256" key="1">
    <source>
        <dbReference type="ARBA" id="ARBA00007768"/>
    </source>
</evidence>
<dbReference type="GO" id="GO:0005507">
    <property type="term" value="F:copper ion binding"/>
    <property type="evidence" value="ECO:0007669"/>
    <property type="project" value="TreeGrafter"/>
</dbReference>
<comment type="subcellular location">
    <subcellularLocation>
        <location evidence="2">Cytoplasm</location>
    </subcellularLocation>
</comment>
<comment type="caution">
    <text evidence="2">Once thought to be involved in copper homeostasis, experiments in E.coli have shown this is not the case.</text>
</comment>
<dbReference type="Proteomes" id="UP000182347">
    <property type="component" value="Unassembled WGS sequence"/>
</dbReference>
<keyword evidence="4" id="KW-1185">Reference proteome</keyword>
<protein>
    <recommendedName>
        <fullName evidence="2">PF03932 family protein CutC</fullName>
    </recommendedName>
</protein>
<dbReference type="HAMAP" id="MF_00795">
    <property type="entry name" value="CutC"/>
    <property type="match status" value="1"/>
</dbReference>
<gene>
    <name evidence="2" type="primary">cutC</name>
    <name evidence="3" type="ORF">SAMN05216244_2950</name>
</gene>
<keyword evidence="2" id="KW-0963">Cytoplasm</keyword>
<dbReference type="Pfam" id="PF03932">
    <property type="entry name" value="CutC"/>
    <property type="match status" value="1"/>
</dbReference>
<dbReference type="InterPro" id="IPR036822">
    <property type="entry name" value="CutC-like_dom_sf"/>
</dbReference>
<dbReference type="GO" id="GO:0005737">
    <property type="term" value="C:cytoplasm"/>
    <property type="evidence" value="ECO:0007669"/>
    <property type="project" value="UniProtKB-SubCell"/>
</dbReference>